<feature type="region of interest" description="Disordered" evidence="1">
    <location>
        <begin position="28"/>
        <end position="62"/>
    </location>
</feature>
<protein>
    <submittedName>
        <fullName evidence="2">Uncharacterized protein</fullName>
    </submittedName>
</protein>
<dbReference type="Proteomes" id="UP000221165">
    <property type="component" value="Unassembled WGS sequence"/>
</dbReference>
<evidence type="ECO:0000256" key="1">
    <source>
        <dbReference type="SAM" id="MobiDB-lite"/>
    </source>
</evidence>
<reference evidence="2 3" key="1">
    <citation type="journal article" date="2017" name="Int. J. Parasitol.">
        <title>The genome of the protozoan parasite Cystoisospora suis and a reverse vaccinology approach to identify vaccine candidates.</title>
        <authorList>
            <person name="Palmieri N."/>
            <person name="Shrestha A."/>
            <person name="Ruttkowski B."/>
            <person name="Beck T."/>
            <person name="Vogl C."/>
            <person name="Tomley F."/>
            <person name="Blake D.P."/>
            <person name="Joachim A."/>
        </authorList>
    </citation>
    <scope>NUCLEOTIDE SEQUENCE [LARGE SCALE GENOMIC DNA]</scope>
    <source>
        <strain evidence="2 3">Wien I</strain>
    </source>
</reference>
<organism evidence="2 3">
    <name type="scientific">Cystoisospora suis</name>
    <dbReference type="NCBI Taxonomy" id="483139"/>
    <lineage>
        <taxon>Eukaryota</taxon>
        <taxon>Sar</taxon>
        <taxon>Alveolata</taxon>
        <taxon>Apicomplexa</taxon>
        <taxon>Conoidasida</taxon>
        <taxon>Coccidia</taxon>
        <taxon>Eucoccidiorida</taxon>
        <taxon>Eimeriorina</taxon>
        <taxon>Sarcocystidae</taxon>
        <taxon>Cystoisospora</taxon>
    </lineage>
</organism>
<proteinExistence type="predicted"/>
<name>A0A2C6KNN5_9APIC</name>
<dbReference type="RefSeq" id="XP_067919708.1">
    <property type="nucleotide sequence ID" value="XM_068068314.1"/>
</dbReference>
<accession>A0A2C6KNN5</accession>
<comment type="caution">
    <text evidence="2">The sequence shown here is derived from an EMBL/GenBank/DDBJ whole genome shotgun (WGS) entry which is preliminary data.</text>
</comment>
<dbReference type="AlphaFoldDB" id="A0A2C6KNN5"/>
<dbReference type="GeneID" id="94431525"/>
<gene>
    <name evidence="2" type="ORF">CSUI_008178</name>
</gene>
<evidence type="ECO:0000313" key="3">
    <source>
        <dbReference type="Proteomes" id="UP000221165"/>
    </source>
</evidence>
<feature type="compositionally biased region" description="Polar residues" evidence="1">
    <location>
        <begin position="53"/>
        <end position="62"/>
    </location>
</feature>
<dbReference type="EMBL" id="MIGC01004506">
    <property type="protein sequence ID" value="PHJ17996.1"/>
    <property type="molecule type" value="Genomic_DNA"/>
</dbReference>
<sequence>MRVHRTVNIGFLRKFKVSPRYPRLLLSSEKAGTSPAPAQVVRAAERGERWASGTRTHTQSKR</sequence>
<evidence type="ECO:0000313" key="2">
    <source>
        <dbReference type="EMBL" id="PHJ17996.1"/>
    </source>
</evidence>
<dbReference type="VEuPathDB" id="ToxoDB:CSUI_008178"/>
<keyword evidence="3" id="KW-1185">Reference proteome</keyword>